<sequence length="265" mass="29729">MGSAQSSSTQSCAQCQSNSNLQVCSKCGSVSYCNKECEAAHRETHKRSCEPLSASDATQNAAQHNGSEAAARVDEIQDGRDPKPLPTNPNQIWGVKLNHDRASNEQLRFVPEFFEPSHPIFNSRELCPFTKLYDIPIILFSPTMARGEPCFETRGGKKVGATNKPAVFLHIEPRDGFASFRWQEAYPGPCYAVRQDRKPLTAELLETMYEFHSFLISDGYFEEDFGRALTGITPSVFKKFYDKYWKEQKQNGRILPSLIDGSDGL</sequence>
<dbReference type="Proteomes" id="UP000807469">
    <property type="component" value="Unassembled WGS sequence"/>
</dbReference>
<proteinExistence type="predicted"/>
<dbReference type="Pfam" id="PF01753">
    <property type="entry name" value="zf-MYND"/>
    <property type="match status" value="1"/>
</dbReference>
<evidence type="ECO:0000256" key="5">
    <source>
        <dbReference type="SAM" id="MobiDB-lite"/>
    </source>
</evidence>
<evidence type="ECO:0000256" key="4">
    <source>
        <dbReference type="PROSITE-ProRule" id="PRU00134"/>
    </source>
</evidence>
<gene>
    <name evidence="7" type="ORF">BDN70DRAFT_882865</name>
</gene>
<dbReference type="SUPFAM" id="SSF144232">
    <property type="entry name" value="HIT/MYND zinc finger-like"/>
    <property type="match status" value="1"/>
</dbReference>
<organism evidence="7 8">
    <name type="scientific">Pholiota conissans</name>
    <dbReference type="NCBI Taxonomy" id="109636"/>
    <lineage>
        <taxon>Eukaryota</taxon>
        <taxon>Fungi</taxon>
        <taxon>Dikarya</taxon>
        <taxon>Basidiomycota</taxon>
        <taxon>Agaricomycotina</taxon>
        <taxon>Agaricomycetes</taxon>
        <taxon>Agaricomycetidae</taxon>
        <taxon>Agaricales</taxon>
        <taxon>Agaricineae</taxon>
        <taxon>Strophariaceae</taxon>
        <taxon>Pholiota</taxon>
    </lineage>
</organism>
<evidence type="ECO:0000313" key="7">
    <source>
        <dbReference type="EMBL" id="KAF9476093.1"/>
    </source>
</evidence>
<dbReference type="OrthoDB" id="2212237at2759"/>
<evidence type="ECO:0000256" key="3">
    <source>
        <dbReference type="ARBA" id="ARBA00022833"/>
    </source>
</evidence>
<dbReference type="AlphaFoldDB" id="A0A9P6CXY3"/>
<evidence type="ECO:0000259" key="6">
    <source>
        <dbReference type="PROSITE" id="PS50865"/>
    </source>
</evidence>
<dbReference type="PROSITE" id="PS50865">
    <property type="entry name" value="ZF_MYND_2"/>
    <property type="match status" value="1"/>
</dbReference>
<evidence type="ECO:0000256" key="1">
    <source>
        <dbReference type="ARBA" id="ARBA00022723"/>
    </source>
</evidence>
<dbReference type="GO" id="GO:0008270">
    <property type="term" value="F:zinc ion binding"/>
    <property type="evidence" value="ECO:0007669"/>
    <property type="project" value="UniProtKB-KW"/>
</dbReference>
<feature type="domain" description="MYND-type" evidence="6">
    <location>
        <begin position="12"/>
        <end position="49"/>
    </location>
</feature>
<name>A0A9P6CXY3_9AGAR</name>
<feature type="region of interest" description="Disordered" evidence="5">
    <location>
        <begin position="44"/>
        <end position="73"/>
    </location>
</feature>
<dbReference type="EMBL" id="MU155307">
    <property type="protein sequence ID" value="KAF9476093.1"/>
    <property type="molecule type" value="Genomic_DNA"/>
</dbReference>
<dbReference type="InterPro" id="IPR002893">
    <property type="entry name" value="Znf_MYND"/>
</dbReference>
<comment type="caution">
    <text evidence="7">The sequence shown here is derived from an EMBL/GenBank/DDBJ whole genome shotgun (WGS) entry which is preliminary data.</text>
</comment>
<feature type="compositionally biased region" description="Polar residues" evidence="5">
    <location>
        <begin position="55"/>
        <end position="66"/>
    </location>
</feature>
<keyword evidence="8" id="KW-1185">Reference proteome</keyword>
<evidence type="ECO:0000313" key="8">
    <source>
        <dbReference type="Proteomes" id="UP000807469"/>
    </source>
</evidence>
<keyword evidence="3" id="KW-0862">Zinc</keyword>
<protein>
    <recommendedName>
        <fullName evidence="6">MYND-type domain-containing protein</fullName>
    </recommendedName>
</protein>
<accession>A0A9P6CXY3</accession>
<keyword evidence="1" id="KW-0479">Metal-binding</keyword>
<keyword evidence="2 4" id="KW-0863">Zinc-finger</keyword>
<dbReference type="Gene3D" id="6.10.140.2220">
    <property type="match status" value="1"/>
</dbReference>
<dbReference type="PROSITE" id="PS01360">
    <property type="entry name" value="ZF_MYND_1"/>
    <property type="match status" value="1"/>
</dbReference>
<reference evidence="7" key="1">
    <citation type="submission" date="2020-11" db="EMBL/GenBank/DDBJ databases">
        <authorList>
            <consortium name="DOE Joint Genome Institute"/>
            <person name="Ahrendt S."/>
            <person name="Riley R."/>
            <person name="Andreopoulos W."/>
            <person name="Labutti K."/>
            <person name="Pangilinan J."/>
            <person name="Ruiz-Duenas F.J."/>
            <person name="Barrasa J.M."/>
            <person name="Sanchez-Garcia M."/>
            <person name="Camarero S."/>
            <person name="Miyauchi S."/>
            <person name="Serrano A."/>
            <person name="Linde D."/>
            <person name="Babiker R."/>
            <person name="Drula E."/>
            <person name="Ayuso-Fernandez I."/>
            <person name="Pacheco R."/>
            <person name="Padilla G."/>
            <person name="Ferreira P."/>
            <person name="Barriuso J."/>
            <person name="Kellner H."/>
            <person name="Castanera R."/>
            <person name="Alfaro M."/>
            <person name="Ramirez L."/>
            <person name="Pisabarro A.G."/>
            <person name="Kuo A."/>
            <person name="Tritt A."/>
            <person name="Lipzen A."/>
            <person name="He G."/>
            <person name="Yan M."/>
            <person name="Ng V."/>
            <person name="Cullen D."/>
            <person name="Martin F."/>
            <person name="Rosso M.-N."/>
            <person name="Henrissat B."/>
            <person name="Hibbett D."/>
            <person name="Martinez A.T."/>
            <person name="Grigoriev I.V."/>
        </authorList>
    </citation>
    <scope>NUCLEOTIDE SEQUENCE</scope>
    <source>
        <strain evidence="7">CIRM-BRFM 674</strain>
    </source>
</reference>
<evidence type="ECO:0000256" key="2">
    <source>
        <dbReference type="ARBA" id="ARBA00022771"/>
    </source>
</evidence>